<feature type="compositionally biased region" description="Polar residues" evidence="1">
    <location>
        <begin position="167"/>
        <end position="182"/>
    </location>
</feature>
<proteinExistence type="predicted"/>
<evidence type="ECO:0000256" key="1">
    <source>
        <dbReference type="SAM" id="MobiDB-lite"/>
    </source>
</evidence>
<dbReference type="EMBL" id="JAPTMU010000008">
    <property type="protein sequence ID" value="KAJ4939639.1"/>
    <property type="molecule type" value="Genomic_DNA"/>
</dbReference>
<feature type="region of interest" description="Disordered" evidence="1">
    <location>
        <begin position="495"/>
        <end position="570"/>
    </location>
</feature>
<evidence type="ECO:0000313" key="2">
    <source>
        <dbReference type="EMBL" id="KAJ4939639.1"/>
    </source>
</evidence>
<protein>
    <submittedName>
        <fullName evidence="2">Uncharacterized protein</fullName>
    </submittedName>
</protein>
<keyword evidence="3" id="KW-1185">Reference proteome</keyword>
<dbReference type="Proteomes" id="UP001219934">
    <property type="component" value="Unassembled WGS sequence"/>
</dbReference>
<dbReference type="AlphaFoldDB" id="A0AAD6BBA2"/>
<feature type="compositionally biased region" description="Pro residues" evidence="1">
    <location>
        <begin position="336"/>
        <end position="345"/>
    </location>
</feature>
<accession>A0AAD6BBA2</accession>
<feature type="region of interest" description="Disordered" evidence="1">
    <location>
        <begin position="587"/>
        <end position="638"/>
    </location>
</feature>
<feature type="compositionally biased region" description="Basic and acidic residues" evidence="1">
    <location>
        <begin position="212"/>
        <end position="221"/>
    </location>
</feature>
<organism evidence="2 3">
    <name type="scientific">Pogonophryne albipinna</name>
    <dbReference type="NCBI Taxonomy" id="1090488"/>
    <lineage>
        <taxon>Eukaryota</taxon>
        <taxon>Metazoa</taxon>
        <taxon>Chordata</taxon>
        <taxon>Craniata</taxon>
        <taxon>Vertebrata</taxon>
        <taxon>Euteleostomi</taxon>
        <taxon>Actinopterygii</taxon>
        <taxon>Neopterygii</taxon>
        <taxon>Teleostei</taxon>
        <taxon>Neoteleostei</taxon>
        <taxon>Acanthomorphata</taxon>
        <taxon>Eupercaria</taxon>
        <taxon>Perciformes</taxon>
        <taxon>Notothenioidei</taxon>
        <taxon>Pogonophryne</taxon>
    </lineage>
</organism>
<reference evidence="2" key="1">
    <citation type="submission" date="2022-11" db="EMBL/GenBank/DDBJ databases">
        <title>Chromosome-level genome of Pogonophryne albipinna.</title>
        <authorList>
            <person name="Jo E."/>
        </authorList>
    </citation>
    <scope>NUCLEOTIDE SEQUENCE</scope>
    <source>
        <strain evidence="2">SGF0006</strain>
        <tissue evidence="2">Muscle</tissue>
    </source>
</reference>
<feature type="compositionally biased region" description="Polar residues" evidence="1">
    <location>
        <begin position="348"/>
        <end position="359"/>
    </location>
</feature>
<gene>
    <name evidence="2" type="ORF">JOQ06_029083</name>
</gene>
<feature type="compositionally biased region" description="Polar residues" evidence="1">
    <location>
        <begin position="587"/>
        <end position="600"/>
    </location>
</feature>
<name>A0AAD6BBA2_9TELE</name>
<feature type="compositionally biased region" description="Polar residues" evidence="1">
    <location>
        <begin position="612"/>
        <end position="638"/>
    </location>
</feature>
<feature type="compositionally biased region" description="Basic and acidic residues" evidence="1">
    <location>
        <begin position="502"/>
        <end position="551"/>
    </location>
</feature>
<feature type="region of interest" description="Disordered" evidence="1">
    <location>
        <begin position="248"/>
        <end position="371"/>
    </location>
</feature>
<feature type="region of interest" description="Disordered" evidence="1">
    <location>
        <begin position="167"/>
        <end position="236"/>
    </location>
</feature>
<evidence type="ECO:0000313" key="3">
    <source>
        <dbReference type="Proteomes" id="UP001219934"/>
    </source>
</evidence>
<feature type="region of interest" description="Disordered" evidence="1">
    <location>
        <begin position="40"/>
        <end position="81"/>
    </location>
</feature>
<sequence length="638" mass="70587">MVHLCVTISNDGLRLESVQQGSPKTVRRRGKIAIDMATLQRQPKSRSAATRQDRGSCSSTASCPVFSGPYSDQEEDPPLRRQSSLLSLKGSLSNLQSSTNQSHKGSLSSLHRTVPCLQGSLPSLQGSLPSLHGSLPSLQGSLSSFRGSLSSLRGTISRLKRRSQISLDNSNASESCTSPSLQSATGSSSDDDGSWDTNSWSSGATCLLRTPVKKDNNEESSGKSSTTDHGSAVDEDEPEIIYQNLVYSRPVSQTESDGDCASERSSTALRKDMGTQSVSSSSLSKKSSKVSYHKREEKTEHRRKFSQFLNEVTGRVLKSNGDPPQQEFNLRHRYSSPPPQPPTPTPSHNSLTTPQHSMPTNPPPPERSTSATNLWQSLTSSNLQTIKEYDMKDINSSIHQWSKTLPSCKILEPGDVLSKVKGESHSFSELNLELCAKIQAQPSTGRLYLETDIDSVRRLDELAANGTLGNERNVKTLEKVMEKGKERENRITWELNGGSGMERGKEREKRKENPWGRDRGIDKRKGKDKDGERPYWEKDRRMERGKEKEKNMVFPSYEPPIPQSTSSGRSVPCPVFSWPEGFPRMSYRTTSLPRPTNITESDGEMQHDTRLATFTFTRSPPGSDTTTPLFPSSSLHHS</sequence>
<feature type="compositionally biased region" description="Polar residues" evidence="1">
    <location>
        <begin position="40"/>
        <end position="62"/>
    </location>
</feature>
<comment type="caution">
    <text evidence="2">The sequence shown here is derived from an EMBL/GenBank/DDBJ whole genome shotgun (WGS) entry which is preliminary data.</text>
</comment>